<dbReference type="InterPro" id="IPR008538">
    <property type="entry name" value="Uma2"/>
</dbReference>
<name>A0A7I8DEN3_9BACL</name>
<reference evidence="2 3" key="1">
    <citation type="submission" date="2020-08" db="EMBL/GenBank/DDBJ databases">
        <title>Complete Genome Sequence of Effusibacillus dendaii Strain skT53, Isolated from Farmland soil.</title>
        <authorList>
            <person name="Konishi T."/>
            <person name="Kawasaki H."/>
        </authorList>
    </citation>
    <scope>NUCLEOTIDE SEQUENCE [LARGE SCALE GENOMIC DNA]</scope>
    <source>
        <strain evidence="3">skT53</strain>
    </source>
</reference>
<dbReference type="RefSeq" id="WP_200759094.1">
    <property type="nucleotide sequence ID" value="NZ_AP023366.1"/>
</dbReference>
<protein>
    <recommendedName>
        <fullName evidence="1">Putative restriction endonuclease domain-containing protein</fullName>
    </recommendedName>
</protein>
<dbReference type="Proteomes" id="UP000593802">
    <property type="component" value="Chromosome"/>
</dbReference>
<dbReference type="EMBL" id="AP023366">
    <property type="protein sequence ID" value="BCJ88497.1"/>
    <property type="molecule type" value="Genomic_DNA"/>
</dbReference>
<dbReference type="AlphaFoldDB" id="A0A7I8DEN3"/>
<evidence type="ECO:0000313" key="2">
    <source>
        <dbReference type="EMBL" id="BCJ88497.1"/>
    </source>
</evidence>
<evidence type="ECO:0000313" key="3">
    <source>
        <dbReference type="Proteomes" id="UP000593802"/>
    </source>
</evidence>
<dbReference type="KEGG" id="eff:skT53_34820"/>
<evidence type="ECO:0000259" key="1">
    <source>
        <dbReference type="Pfam" id="PF05685"/>
    </source>
</evidence>
<accession>A0A7I8DEN3</accession>
<dbReference type="SUPFAM" id="SSF52980">
    <property type="entry name" value="Restriction endonuclease-like"/>
    <property type="match status" value="1"/>
</dbReference>
<dbReference type="PANTHER" id="PTHR34107:SF4">
    <property type="entry name" value="SLL1222 PROTEIN"/>
    <property type="match status" value="1"/>
</dbReference>
<dbReference type="Gene3D" id="3.90.1570.10">
    <property type="entry name" value="tt1808, chain A"/>
    <property type="match status" value="1"/>
</dbReference>
<feature type="domain" description="Putative restriction endonuclease" evidence="1">
    <location>
        <begin position="15"/>
        <end position="102"/>
    </location>
</feature>
<organism evidence="2 3">
    <name type="scientific">Effusibacillus dendaii</name>
    <dbReference type="NCBI Taxonomy" id="2743772"/>
    <lineage>
        <taxon>Bacteria</taxon>
        <taxon>Bacillati</taxon>
        <taxon>Bacillota</taxon>
        <taxon>Bacilli</taxon>
        <taxon>Bacillales</taxon>
        <taxon>Alicyclobacillaceae</taxon>
        <taxon>Effusibacillus</taxon>
    </lineage>
</organism>
<keyword evidence="3" id="KW-1185">Reference proteome</keyword>
<sequence>MKNAVEGKTDEQITNVVQPDITVVCDPKKLDDKGCKGSPDLIIEIRSPSTGKIDRWIKYKLYESAGVKEYWIVEPANSTIEVFTLNLKGCYELNAVYGKEDKAKAGIFDDLLIDLQLFSKNNNLLRPSGLRRAFWDVLPLLG</sequence>
<dbReference type="Pfam" id="PF05685">
    <property type="entry name" value="Uma2"/>
    <property type="match status" value="1"/>
</dbReference>
<proteinExistence type="predicted"/>
<dbReference type="CDD" id="cd06260">
    <property type="entry name" value="DUF820-like"/>
    <property type="match status" value="1"/>
</dbReference>
<dbReference type="PANTHER" id="PTHR34107">
    <property type="entry name" value="SLL0198 PROTEIN-RELATED"/>
    <property type="match status" value="1"/>
</dbReference>
<dbReference type="InterPro" id="IPR012296">
    <property type="entry name" value="Nuclease_put_TT1808"/>
</dbReference>
<gene>
    <name evidence="2" type="ORF">skT53_34820</name>
</gene>
<dbReference type="InterPro" id="IPR011335">
    <property type="entry name" value="Restrct_endonuc-II-like"/>
</dbReference>